<dbReference type="Proteomes" id="UP000749646">
    <property type="component" value="Unassembled WGS sequence"/>
</dbReference>
<dbReference type="AlphaFoldDB" id="A0A9P6IID4"/>
<accession>A0A9P6IID4</accession>
<proteinExistence type="predicted"/>
<sequence length="98" mass="9660">MDVVAQEATATSSLGGVEPIETEAPAAAAVPVLLTETDTGVLAAAPHSSQISEKTTSDSTRSVFDTNTTITSTATASVIAATTTASMSAADTIATTEA</sequence>
<reference evidence="1" key="1">
    <citation type="journal article" date="2020" name="Fungal Divers.">
        <title>Resolving the Mortierellaceae phylogeny through synthesis of multi-gene phylogenetics and phylogenomics.</title>
        <authorList>
            <person name="Vandepol N."/>
            <person name="Liber J."/>
            <person name="Desiro A."/>
            <person name="Na H."/>
            <person name="Kennedy M."/>
            <person name="Barry K."/>
            <person name="Grigoriev I.V."/>
            <person name="Miller A.N."/>
            <person name="O'Donnell K."/>
            <person name="Stajich J.E."/>
            <person name="Bonito G."/>
        </authorList>
    </citation>
    <scope>NUCLEOTIDE SEQUENCE</scope>
    <source>
        <strain evidence="1">MES-2147</strain>
    </source>
</reference>
<feature type="non-terminal residue" evidence="1">
    <location>
        <position position="98"/>
    </location>
</feature>
<organism evidence="1 2">
    <name type="scientific">Modicella reniformis</name>
    <dbReference type="NCBI Taxonomy" id="1440133"/>
    <lineage>
        <taxon>Eukaryota</taxon>
        <taxon>Fungi</taxon>
        <taxon>Fungi incertae sedis</taxon>
        <taxon>Mucoromycota</taxon>
        <taxon>Mortierellomycotina</taxon>
        <taxon>Mortierellomycetes</taxon>
        <taxon>Mortierellales</taxon>
        <taxon>Mortierellaceae</taxon>
        <taxon>Modicella</taxon>
    </lineage>
</organism>
<protein>
    <submittedName>
        <fullName evidence="1">Uncharacterized protein</fullName>
    </submittedName>
</protein>
<comment type="caution">
    <text evidence="1">The sequence shown here is derived from an EMBL/GenBank/DDBJ whole genome shotgun (WGS) entry which is preliminary data.</text>
</comment>
<evidence type="ECO:0000313" key="2">
    <source>
        <dbReference type="Proteomes" id="UP000749646"/>
    </source>
</evidence>
<keyword evidence="2" id="KW-1185">Reference proteome</keyword>
<dbReference type="EMBL" id="JAAAHW010010625">
    <property type="protein sequence ID" value="KAF9924109.1"/>
    <property type="molecule type" value="Genomic_DNA"/>
</dbReference>
<name>A0A9P6IID4_9FUNG</name>
<evidence type="ECO:0000313" key="1">
    <source>
        <dbReference type="EMBL" id="KAF9924109.1"/>
    </source>
</evidence>
<gene>
    <name evidence="1" type="ORF">BGZ65_008509</name>
</gene>